<reference evidence="8 9" key="1">
    <citation type="submission" date="2022-09" db="EMBL/GenBank/DDBJ databases">
        <title>Interaction between co-microsymbionts with complementary sets of symbiotic genes in legume-rhizobium systems.</title>
        <authorList>
            <person name="Safronova V."/>
            <person name="Sazanova A."/>
            <person name="Afonin A."/>
            <person name="Chirak E."/>
        </authorList>
    </citation>
    <scope>NUCLEOTIDE SEQUENCE [LARGE SCALE GENOMIC DNA]</scope>
    <source>
        <strain evidence="8 9">A18/4-1</strain>
        <plasmid evidence="8 9">p_unnamed1</plasmid>
    </source>
</reference>
<feature type="domain" description="DUF7507" evidence="7">
    <location>
        <begin position="1561"/>
        <end position="1664"/>
    </location>
</feature>
<feature type="domain" description="SD-repeat containing protein B" evidence="6">
    <location>
        <begin position="1149"/>
        <end position="1215"/>
    </location>
</feature>
<geneLocation type="plasmid" evidence="8 9">
    <name>p_unnamed1</name>
</geneLocation>
<dbReference type="Proteomes" id="UP001061862">
    <property type="component" value="Plasmid p_unnamed1"/>
</dbReference>
<evidence type="ECO:0000313" key="8">
    <source>
        <dbReference type="EMBL" id="UXN67867.1"/>
    </source>
</evidence>
<feature type="domain" description="DUF11" evidence="5">
    <location>
        <begin position="2437"/>
        <end position="2540"/>
    </location>
</feature>
<dbReference type="SUPFAM" id="SSF117074">
    <property type="entry name" value="Hypothetical protein PA1324"/>
    <property type="match status" value="1"/>
</dbReference>
<dbReference type="Pfam" id="PF17210">
    <property type="entry name" value="SdrD_B"/>
    <property type="match status" value="1"/>
</dbReference>
<name>A0ABY6C6F3_9HYPH</name>
<dbReference type="Gene3D" id="2.60.40.10">
    <property type="entry name" value="Immunoglobulins"/>
    <property type="match status" value="6"/>
</dbReference>
<feature type="domain" description="DUF11" evidence="5">
    <location>
        <begin position="1018"/>
        <end position="1139"/>
    </location>
</feature>
<comment type="subcellular location">
    <subcellularLocation>
        <location evidence="1">Secreted</location>
    </subcellularLocation>
</comment>
<feature type="compositionally biased region" description="Polar residues" evidence="4">
    <location>
        <begin position="1390"/>
        <end position="1411"/>
    </location>
</feature>
<feature type="domain" description="DUF7507" evidence="7">
    <location>
        <begin position="1442"/>
        <end position="1537"/>
    </location>
</feature>
<evidence type="ECO:0000256" key="2">
    <source>
        <dbReference type="ARBA" id="ARBA00022525"/>
    </source>
</evidence>
<evidence type="ECO:0000256" key="1">
    <source>
        <dbReference type="ARBA" id="ARBA00004613"/>
    </source>
</evidence>
<dbReference type="PANTHER" id="PTHR34819:SF3">
    <property type="entry name" value="CELL SURFACE PROTEIN"/>
    <property type="match status" value="1"/>
</dbReference>
<evidence type="ECO:0000313" key="9">
    <source>
        <dbReference type="Proteomes" id="UP001061862"/>
    </source>
</evidence>
<organism evidence="8 9">
    <name type="scientific">Devosia neptuniae</name>
    <dbReference type="NCBI Taxonomy" id="191302"/>
    <lineage>
        <taxon>Bacteria</taxon>
        <taxon>Pseudomonadati</taxon>
        <taxon>Pseudomonadota</taxon>
        <taxon>Alphaproteobacteria</taxon>
        <taxon>Hyphomicrobiales</taxon>
        <taxon>Devosiaceae</taxon>
        <taxon>Devosia</taxon>
    </lineage>
</organism>
<evidence type="ECO:0000259" key="7">
    <source>
        <dbReference type="Pfam" id="PF24346"/>
    </source>
</evidence>
<dbReference type="InterPro" id="IPR013783">
    <property type="entry name" value="Ig-like_fold"/>
</dbReference>
<dbReference type="NCBIfam" id="TIGR01451">
    <property type="entry name" value="B_ant_repeat"/>
    <property type="match status" value="10"/>
</dbReference>
<feature type="region of interest" description="Disordered" evidence="4">
    <location>
        <begin position="2644"/>
        <end position="2671"/>
    </location>
</feature>
<keyword evidence="3" id="KW-0732">Signal</keyword>
<protein>
    <recommendedName>
        <fullName evidence="10">DUF11 domain-containing protein</fullName>
    </recommendedName>
</protein>
<dbReference type="InterPro" id="IPR047589">
    <property type="entry name" value="DUF11_rpt"/>
</dbReference>
<dbReference type="PANTHER" id="PTHR34819">
    <property type="entry name" value="LARGE CYSTEINE-RICH PERIPLASMIC PROTEIN OMCB"/>
    <property type="match status" value="1"/>
</dbReference>
<feature type="domain" description="DUF7507" evidence="7">
    <location>
        <begin position="2301"/>
        <end position="2410"/>
    </location>
</feature>
<keyword evidence="2" id="KW-0964">Secreted</keyword>
<dbReference type="InterPro" id="IPR033764">
    <property type="entry name" value="Sdr_B"/>
</dbReference>
<evidence type="ECO:0000259" key="5">
    <source>
        <dbReference type="Pfam" id="PF01345"/>
    </source>
</evidence>
<feature type="domain" description="DUF11" evidence="5">
    <location>
        <begin position="885"/>
        <end position="1007"/>
    </location>
</feature>
<evidence type="ECO:0000256" key="4">
    <source>
        <dbReference type="SAM" id="MobiDB-lite"/>
    </source>
</evidence>
<sequence length="2684" mass="274208">MSFFRTLHLLVHAAGVCLSFDRRAEWQWKRRAVALESRALRQLGIFSTVLLGSLISVSAVQAQTTGGWTLNIDNTGFNPIPAGALLPYSIRIDNNDNVATPATTITFTIPASADFLDVTGGLTNCVADPATGQPATVTCDVPVLAPSAILNATVNLRPREQGTISLTGTMASPGPTFSRQTTVQRGADLSVALVADPATVQGGSVAHFSATVTNAGPYPSDNATLVVSLPVGLSTDVSMPAGCSIAGRDITCVIAGPIGIGASIPLDFSAQVTAANASTITLAAEVNSTSPRDGVNDNDGATADINVTPGTDVSIGKTRAPQGLILVGDTVTFTLEPRFVGVAPTSAGIQDVVPSNYSIDSVVPTPGSGWTCPAPAGQTINCSYAAGGGTNYTAPITITATAIDATSPTVGVTNTASINSPNENADAGGNNSGNDGAAFIAVPTIDLNAEKSGPPRGLVTVGNSYDFRLYTFNEGNAGFFGPLTITDHLPAGLTLTSAALPGGWSCSPALPLVGGPGADFTCVTNNYTESSPLGPTQRTPDLVLTAEVTAPGAISNSMTVSFPNWDQGGDIDPSNNTTGIGLTGADNANWADLSVLKTMTAPSPINSGDQVTFEMELVNIGPAPALNVVLDDRLNDIVAAGGGEPGPSDVTVVTSPGGATGMACIVPTSSGYSRDLQCTVDTLPMCTQGVDCPKVSVTVRTGSQGAKTNTATAFSTVTPDNDTTNNTDSVNYAVVSRTDVTVAKSSPASSTGANAGQELIYVLTAGVPLNGLSDADNVTIVDTLPAGVVFKSAAQSSGSCSVLPGVDTITGPGNNTITCNLGTITNGSQQTVSVRVVPTTAQAIAGVPINNVVDVTTTTDETGGAAPNHAELSLSVLPPELDLIISIVDAPDPIPVATDTTYTITIRNSGPSDAFNLDVLDTLPTTGLANPRIVSFPPGANCVLNGTSATVPGGTMSCEIPTLAANTQVQITVAMEGVARGRHTNNVSVTSDETVAGFESPTDNNASYEDTTVRERADLLVTKVPSAAIVDLREEFSWTITVTNQAGAGLGVAEWVTLADMLPEGMELTQLPVASVGTCSGVVGGRNISCELGDMASGAVATVTLSTKITSTIAASAENSATANTLSFEQNPPNNTGTGQVTTVQASSISGTLYRDFNSNDTRGAEDTGISGITMSVTGTATHDGAAITATTTTGSDGSYSFATLPPGTYSVSYGTISEPHLVDGKALPGPNGSGANPTANGVGRIDGIVITNSFFSVGQDFTRVPVPRVGLSKTAGTIAVQPDGSYFIPYTVTVKNLSLEPVNTIAVTDVLNGASQNFGAYSGGGAPAEGQYRIVSVSGGAFGTLNTGFTGAGANTLVSGGTLAADASGTVTYTVHINPAIPRIVPSPVHTNQASVAGTGQNSGTPVTDLSHNNSNPDPDNNGIANEPGNNTPTTVSQTPAPAVTLVKIATPAYSGAPTVGSRIDYSFTVTNTGNTPLLNVLVTDPLPGLVGLSTTPIPRLDPSQSDSTTFTTHYLLTQADIDNGSRSNTATVTGQWGVSGGTAQNVTATSTANVPALSNPGLTLVKTLESAADIGNPRTEVGDVVRYRFTVTNTGNTTLNNVSVADALPGVAPDPAGAFNIGTLLPGAVPGATATVFANYPVTQADIDAATVQNSATASALHGSTPISTPPSTVTTPLFRESSLTLTKTLVSTIPPVPREGTPVTWTVRATNTGNVTLSNLVVTDPFPNAVVSPTSLASLAPGASADFSVVAPLRQQDIDAGTVNNTATINFNDPAGPKTPVDASAIVTLPPQTPAIALQKTGDVSALTNPPQVGQEIVYTIIIRNTGNVPLDEITLADLLPDVVIDAADVTRLSTAVLQPQNEAGTATDTDITVTVRYALKQSDVDAGEVENTAITTGKSTVDDTLVTDQGGTDFGTNDPTVTSLSQAPQISLVKTIASAALSSPPQKDDLITYAFSVQNTGNVTLNNIQLTDLMPDVLVSGSWTGPLAPGASNDTAFTATYALKQADIDAGTFTNSARVDATGPGPGGTDIPVSDISGTAIGNDDTTDLGPLTRTTALTIVKSADDSNLSTPPQAGEEIIYGFVVTNTGNQTLTNVVVGDPLPDLVLTSPNTIPTLLPGTANAVTISATYVLKQSDIQAGEVRNQATASFENPDGPQPPVLSNEIVVPLDQTPSIAVVKTASSALSEPAVVGEVITYTFTVTNTGNLTLDNVEISDPLPRLTPSSFVVGTLLPGESSGPLTATYAIDAADVTAEEVVNQAVATGTFNDGSGPQQITDLSGPTNDTDQPITVPVVKAEPSLAIAKTASFANGGGYTRVGDVIDYQFVVTNTGNVPLTNVTPRELALTFNGQPPAGELDPIQPGPVPLAVGEEATFNTRYVLTQDDINNAAGIANGVSNTADATGVYTSALVGVLAVEAEDDTATLMVPAQEPADITIAKRALVSTIRRGETASFVITVTNSSLADVGLVTIADRVPAGFVFVEGTATVNAAPVTPTVAGPVVTFSDVPLGPNSSVEIGLVLRALPTTPPGNYRNTAYGTDAFGTPLAPPAHADIRIDPEAIFDCSEVIGKVFSDLDRDGYQDEGEPGIAGARLATVRGTLITTDAFGRFSVPCADLPRRQYRLELRAEIGRAHVARRLLDDYGQSGHGPTHRGQDDRNELWRLDRSRNPPHPRQLRFRRWL</sequence>
<dbReference type="InterPro" id="IPR055354">
    <property type="entry name" value="DUF7507"/>
</dbReference>
<gene>
    <name evidence="8" type="ORF">N8A98_02060</name>
</gene>
<keyword evidence="9" id="KW-1185">Reference proteome</keyword>
<feature type="domain" description="DUF11" evidence="5">
    <location>
        <begin position="592"/>
        <end position="731"/>
    </location>
</feature>
<feature type="region of interest" description="Disordered" evidence="4">
    <location>
        <begin position="1385"/>
        <end position="1440"/>
    </location>
</feature>
<proteinExistence type="predicted"/>
<feature type="domain" description="DUF7507" evidence="7">
    <location>
        <begin position="1931"/>
        <end position="2028"/>
    </location>
</feature>
<feature type="domain" description="DUF7507" evidence="7">
    <location>
        <begin position="1684"/>
        <end position="1781"/>
    </location>
</feature>
<evidence type="ECO:0000259" key="6">
    <source>
        <dbReference type="Pfam" id="PF17210"/>
    </source>
</evidence>
<feature type="domain" description="DUF11" evidence="5">
    <location>
        <begin position="188"/>
        <end position="305"/>
    </location>
</feature>
<dbReference type="InterPro" id="IPR001434">
    <property type="entry name" value="OmcB-like_DUF11"/>
</dbReference>
<feature type="compositionally biased region" description="Low complexity" evidence="4">
    <location>
        <begin position="1412"/>
        <end position="1423"/>
    </location>
</feature>
<dbReference type="InterPro" id="IPR051172">
    <property type="entry name" value="Chlamydia_OmcB"/>
</dbReference>
<feature type="domain" description="DUF7507" evidence="7">
    <location>
        <begin position="1796"/>
        <end position="1911"/>
    </location>
</feature>
<feature type="domain" description="DUF11" evidence="5">
    <location>
        <begin position="739"/>
        <end position="861"/>
    </location>
</feature>
<dbReference type="EMBL" id="CP104964">
    <property type="protein sequence ID" value="UXN67867.1"/>
    <property type="molecule type" value="Genomic_DNA"/>
</dbReference>
<accession>A0ABY6C6F3</accession>
<dbReference type="Pfam" id="PF01345">
    <property type="entry name" value="DUF11"/>
    <property type="match status" value="6"/>
</dbReference>
<dbReference type="Pfam" id="PF24346">
    <property type="entry name" value="DUF7507"/>
    <property type="match status" value="8"/>
</dbReference>
<feature type="compositionally biased region" description="Polar residues" evidence="4">
    <location>
        <begin position="1429"/>
        <end position="1440"/>
    </location>
</feature>
<evidence type="ECO:0000256" key="3">
    <source>
        <dbReference type="ARBA" id="ARBA00022729"/>
    </source>
</evidence>
<feature type="domain" description="DUF7507" evidence="7">
    <location>
        <begin position="2176"/>
        <end position="2274"/>
    </location>
</feature>
<feature type="domain" description="DUF7507" evidence="7">
    <location>
        <begin position="2061"/>
        <end position="2161"/>
    </location>
</feature>
<dbReference type="RefSeq" id="WP_262165383.1">
    <property type="nucleotide sequence ID" value="NZ_CP104964.1"/>
</dbReference>
<keyword evidence="8" id="KW-0614">Plasmid</keyword>
<feature type="compositionally biased region" description="Basic and acidic residues" evidence="4">
    <location>
        <begin position="2655"/>
        <end position="2670"/>
    </location>
</feature>
<evidence type="ECO:0008006" key="10">
    <source>
        <dbReference type="Google" id="ProtNLM"/>
    </source>
</evidence>